<evidence type="ECO:0000256" key="1">
    <source>
        <dbReference type="SAM" id="MobiDB-lite"/>
    </source>
</evidence>
<feature type="compositionally biased region" description="Polar residues" evidence="1">
    <location>
        <begin position="36"/>
        <end position="52"/>
    </location>
</feature>
<accession>A0A4Y2UUN5</accession>
<organism evidence="2 3">
    <name type="scientific">Araneus ventricosus</name>
    <name type="common">Orbweaver spider</name>
    <name type="synonym">Epeira ventricosa</name>
    <dbReference type="NCBI Taxonomy" id="182803"/>
    <lineage>
        <taxon>Eukaryota</taxon>
        <taxon>Metazoa</taxon>
        <taxon>Ecdysozoa</taxon>
        <taxon>Arthropoda</taxon>
        <taxon>Chelicerata</taxon>
        <taxon>Arachnida</taxon>
        <taxon>Araneae</taxon>
        <taxon>Araneomorphae</taxon>
        <taxon>Entelegynae</taxon>
        <taxon>Araneoidea</taxon>
        <taxon>Araneidae</taxon>
        <taxon>Araneus</taxon>
    </lineage>
</organism>
<dbReference type="Proteomes" id="UP000499080">
    <property type="component" value="Unassembled WGS sequence"/>
</dbReference>
<protein>
    <submittedName>
        <fullName evidence="2">Uncharacterized protein</fullName>
    </submittedName>
</protein>
<evidence type="ECO:0000313" key="3">
    <source>
        <dbReference type="Proteomes" id="UP000499080"/>
    </source>
</evidence>
<sequence length="137" mass="16011">MEYFLFVPAHSKGKFERKKPITDAKREKRAKRTISQKRQNSPQQQENKVCRPSTTINSLMADDKNARVVTLSTPLSGPYVPTTHTKRLLQTCKSETKCPYCWNIIFYLFTFSYINRCKKVEKMSETTKVNWSAKTNH</sequence>
<dbReference type="AlphaFoldDB" id="A0A4Y2UUN5"/>
<feature type="region of interest" description="Disordered" evidence="1">
    <location>
        <begin position="16"/>
        <end position="52"/>
    </location>
</feature>
<dbReference type="EMBL" id="BGPR01040462">
    <property type="protein sequence ID" value="GBO16588.1"/>
    <property type="molecule type" value="Genomic_DNA"/>
</dbReference>
<name>A0A4Y2UUN5_ARAVE</name>
<evidence type="ECO:0000313" key="2">
    <source>
        <dbReference type="EMBL" id="GBO16588.1"/>
    </source>
</evidence>
<proteinExistence type="predicted"/>
<keyword evidence="3" id="KW-1185">Reference proteome</keyword>
<comment type="caution">
    <text evidence="2">The sequence shown here is derived from an EMBL/GenBank/DDBJ whole genome shotgun (WGS) entry which is preliminary data.</text>
</comment>
<gene>
    <name evidence="2" type="ORF">AVEN_14628_1</name>
</gene>
<reference evidence="2 3" key="1">
    <citation type="journal article" date="2019" name="Sci. Rep.">
        <title>Orb-weaving spider Araneus ventricosus genome elucidates the spidroin gene catalogue.</title>
        <authorList>
            <person name="Kono N."/>
            <person name="Nakamura H."/>
            <person name="Ohtoshi R."/>
            <person name="Moran D.A.P."/>
            <person name="Shinohara A."/>
            <person name="Yoshida Y."/>
            <person name="Fujiwara M."/>
            <person name="Mori M."/>
            <person name="Tomita M."/>
            <person name="Arakawa K."/>
        </authorList>
    </citation>
    <scope>NUCLEOTIDE SEQUENCE [LARGE SCALE GENOMIC DNA]</scope>
</reference>